<evidence type="ECO:0000256" key="1">
    <source>
        <dbReference type="SAM" id="Phobius"/>
    </source>
</evidence>
<keyword evidence="1" id="KW-0812">Transmembrane</keyword>
<dbReference type="InterPro" id="IPR036249">
    <property type="entry name" value="Thioredoxin-like_sf"/>
</dbReference>
<dbReference type="PANTHER" id="PTHR31272">
    <property type="entry name" value="CYTOCHROME C-TYPE BIOGENESIS PROTEIN HI_1454-RELATED"/>
    <property type="match status" value="1"/>
</dbReference>
<dbReference type="SUPFAM" id="SSF52833">
    <property type="entry name" value="Thioredoxin-like"/>
    <property type="match status" value="1"/>
</dbReference>
<gene>
    <name evidence="2" type="ORF">H5P28_18040</name>
</gene>
<dbReference type="InterPro" id="IPR051790">
    <property type="entry name" value="Cytochrome_c-biogenesis_DsbD"/>
</dbReference>
<evidence type="ECO:0008006" key="4">
    <source>
        <dbReference type="Google" id="ProtNLM"/>
    </source>
</evidence>
<reference evidence="2 3" key="1">
    <citation type="submission" date="2020-07" db="EMBL/GenBank/DDBJ databases">
        <authorList>
            <person name="Feng X."/>
        </authorList>
    </citation>
    <scope>NUCLEOTIDE SEQUENCE [LARGE SCALE GENOMIC DNA]</scope>
    <source>
        <strain evidence="2 3">JCM31066</strain>
    </source>
</reference>
<protein>
    <recommendedName>
        <fullName evidence="4">Cytochrome C biogenesis protein transmembrane domain-containing protein</fullName>
    </recommendedName>
</protein>
<feature type="transmembrane region" description="Helical" evidence="1">
    <location>
        <begin position="193"/>
        <end position="219"/>
    </location>
</feature>
<sequence>MIILTGPDDTDVQDTEFLMTTVPNFLRRALVLLATLAIPLTTGAEPVASDSASSAQAPISVVDAPATDAVRVIYFYQVGCGECAQAQSWLEELHAAMPELVIEKHDIHSPEAMRLNEALAARFDLPESQRLLAPAVFTRAGALVRGDITFGSLADLLDNALAAPPADWAPSPGTADLDQSAESIRQRFEGMTVWIVFVAGLLDGVNPCAFATILFFLSYLHVTRRSPAQMLQVGAAFALAIFLTYLALGVGFAQAISRAGAIRLVAEIFNWVLAVAALVLAVLSIRDGVLCLRGRLNETALKLPMFLRKRINAAIRHGARHRRVVLAAFGAGVIVSVLELACTGQVYAPVILYVLHTGAEKSAAFGYLVLYNLAFTVPLLVVIVLAFFGLSNERLTGFFQRNAALVKFATGGLFLLILALLLSTMIVL</sequence>
<dbReference type="EMBL" id="JACHVB010000063">
    <property type="protein sequence ID" value="MBC2596173.1"/>
    <property type="molecule type" value="Genomic_DNA"/>
</dbReference>
<feature type="transmembrane region" description="Helical" evidence="1">
    <location>
        <begin position="368"/>
        <end position="390"/>
    </location>
</feature>
<keyword evidence="1" id="KW-0472">Membrane</keyword>
<evidence type="ECO:0000313" key="2">
    <source>
        <dbReference type="EMBL" id="MBC2596173.1"/>
    </source>
</evidence>
<feature type="transmembrane region" description="Helical" evidence="1">
    <location>
        <begin position="324"/>
        <end position="348"/>
    </location>
</feature>
<feature type="transmembrane region" description="Helical" evidence="1">
    <location>
        <begin position="402"/>
        <end position="427"/>
    </location>
</feature>
<dbReference type="PANTHER" id="PTHR31272:SF9">
    <property type="entry name" value="BLL1027 PROTEIN"/>
    <property type="match status" value="1"/>
</dbReference>
<keyword evidence="3" id="KW-1185">Reference proteome</keyword>
<organism evidence="2 3">
    <name type="scientific">Ruficoccus amylovorans</name>
    <dbReference type="NCBI Taxonomy" id="1804625"/>
    <lineage>
        <taxon>Bacteria</taxon>
        <taxon>Pseudomonadati</taxon>
        <taxon>Verrucomicrobiota</taxon>
        <taxon>Opitutia</taxon>
        <taxon>Puniceicoccales</taxon>
        <taxon>Cerasicoccaceae</taxon>
        <taxon>Ruficoccus</taxon>
    </lineage>
</organism>
<feature type="transmembrane region" description="Helical" evidence="1">
    <location>
        <begin position="231"/>
        <end position="256"/>
    </location>
</feature>
<evidence type="ECO:0000313" key="3">
    <source>
        <dbReference type="Proteomes" id="UP000546464"/>
    </source>
</evidence>
<name>A0A842HI20_9BACT</name>
<dbReference type="Proteomes" id="UP000546464">
    <property type="component" value="Unassembled WGS sequence"/>
</dbReference>
<keyword evidence="1" id="KW-1133">Transmembrane helix</keyword>
<comment type="caution">
    <text evidence="2">The sequence shown here is derived from an EMBL/GenBank/DDBJ whole genome shotgun (WGS) entry which is preliminary data.</text>
</comment>
<proteinExistence type="predicted"/>
<feature type="transmembrane region" description="Helical" evidence="1">
    <location>
        <begin position="268"/>
        <end position="285"/>
    </location>
</feature>
<dbReference type="RefSeq" id="WP_185677091.1">
    <property type="nucleotide sequence ID" value="NZ_JACHVB010000063.1"/>
</dbReference>
<dbReference type="AlphaFoldDB" id="A0A842HI20"/>
<accession>A0A842HI20</accession>